<sequence>MALLTLPSENYRDSYLEALGELQAEGRQQNISREQIATHFSSFVQRLHDQADIARIEPGQIPFSEFWLVDGNDYLGTFILRHKLDEFLLQKGGHIGYVIRPSRRKQGNGKLILNYGLEKAKARGLERVLLTCDEENRSSRAIIEVNGGVLENIIQIERWPVPICRYWIQLV</sequence>
<dbReference type="PANTHER" id="PTHR39173">
    <property type="entry name" value="ACETYLTRANSFERASE"/>
    <property type="match status" value="1"/>
</dbReference>
<dbReference type="RefSeq" id="WP_151759009.1">
    <property type="nucleotide sequence ID" value="NZ_BKZW01000003.1"/>
</dbReference>
<dbReference type="InterPro" id="IPR016181">
    <property type="entry name" value="Acyl_CoA_acyltransferase"/>
</dbReference>
<dbReference type="InterPro" id="IPR000182">
    <property type="entry name" value="GNAT_dom"/>
</dbReference>
<dbReference type="PROSITE" id="PS51186">
    <property type="entry name" value="GNAT"/>
    <property type="match status" value="1"/>
</dbReference>
<dbReference type="GO" id="GO:0016747">
    <property type="term" value="F:acyltransferase activity, transferring groups other than amino-acyl groups"/>
    <property type="evidence" value="ECO:0007669"/>
    <property type="project" value="InterPro"/>
</dbReference>
<name>A0A5J4KXW3_9CHLR</name>
<accession>A0A5J4KXW3</accession>
<comment type="caution">
    <text evidence="2">The sequence shown here is derived from an EMBL/GenBank/DDBJ whole genome shotgun (WGS) entry which is preliminary data.</text>
</comment>
<evidence type="ECO:0000313" key="2">
    <source>
        <dbReference type="EMBL" id="GER91370.1"/>
    </source>
</evidence>
<proteinExistence type="predicted"/>
<dbReference type="Gene3D" id="3.40.630.30">
    <property type="match status" value="1"/>
</dbReference>
<organism evidence="2 3">
    <name type="scientific">Dictyobacter vulcani</name>
    <dbReference type="NCBI Taxonomy" id="2607529"/>
    <lineage>
        <taxon>Bacteria</taxon>
        <taxon>Bacillati</taxon>
        <taxon>Chloroflexota</taxon>
        <taxon>Ktedonobacteria</taxon>
        <taxon>Ktedonobacterales</taxon>
        <taxon>Dictyobacteraceae</taxon>
        <taxon>Dictyobacter</taxon>
    </lineage>
</organism>
<dbReference type="AlphaFoldDB" id="A0A5J4KXW3"/>
<keyword evidence="3" id="KW-1185">Reference proteome</keyword>
<dbReference type="Proteomes" id="UP000326912">
    <property type="component" value="Unassembled WGS sequence"/>
</dbReference>
<dbReference type="PANTHER" id="PTHR39173:SF1">
    <property type="entry name" value="ACETYLTRANSFERASE"/>
    <property type="match status" value="1"/>
</dbReference>
<protein>
    <submittedName>
        <fullName evidence="2">Acetyltransferase</fullName>
    </submittedName>
</protein>
<dbReference type="Pfam" id="PF00583">
    <property type="entry name" value="Acetyltransf_1"/>
    <property type="match status" value="1"/>
</dbReference>
<feature type="domain" description="N-acetyltransferase" evidence="1">
    <location>
        <begin position="9"/>
        <end position="171"/>
    </location>
</feature>
<reference evidence="2 3" key="1">
    <citation type="submission" date="2019-10" db="EMBL/GenBank/DDBJ databases">
        <title>Dictyobacter vulcani sp. nov., within the class Ktedonobacteria, isolated from soil of volcanic Mt. Zao.</title>
        <authorList>
            <person name="Zheng Y."/>
            <person name="Wang C.M."/>
            <person name="Sakai Y."/>
            <person name="Abe K."/>
            <person name="Yokota A."/>
            <person name="Yabe S."/>
        </authorList>
    </citation>
    <scope>NUCLEOTIDE SEQUENCE [LARGE SCALE GENOMIC DNA]</scope>
    <source>
        <strain evidence="2 3">W12</strain>
    </source>
</reference>
<evidence type="ECO:0000313" key="3">
    <source>
        <dbReference type="Proteomes" id="UP000326912"/>
    </source>
</evidence>
<evidence type="ECO:0000259" key="1">
    <source>
        <dbReference type="PROSITE" id="PS51186"/>
    </source>
</evidence>
<dbReference type="EMBL" id="BKZW01000003">
    <property type="protein sequence ID" value="GER91370.1"/>
    <property type="molecule type" value="Genomic_DNA"/>
</dbReference>
<dbReference type="SUPFAM" id="SSF55729">
    <property type="entry name" value="Acyl-CoA N-acyltransferases (Nat)"/>
    <property type="match status" value="1"/>
</dbReference>
<keyword evidence="2" id="KW-0808">Transferase</keyword>
<gene>
    <name evidence="2" type="ORF">KDW_55320</name>
</gene>